<feature type="active site" description="Proton donor" evidence="7">
    <location>
        <position position="173"/>
    </location>
</feature>
<organism evidence="10 11">
    <name type="scientific">Oceanomicrobium pacificus</name>
    <dbReference type="NCBI Taxonomy" id="2692916"/>
    <lineage>
        <taxon>Bacteria</taxon>
        <taxon>Pseudomonadati</taxon>
        <taxon>Pseudomonadota</taxon>
        <taxon>Alphaproteobacteria</taxon>
        <taxon>Rhodobacterales</taxon>
        <taxon>Paracoccaceae</taxon>
        <taxon>Oceanomicrobium</taxon>
    </lineage>
</organism>
<dbReference type="AlphaFoldDB" id="A0A6B0TT67"/>
<feature type="binding site" evidence="8">
    <location>
        <position position="28"/>
    </location>
    <ligand>
        <name>substrate</name>
    </ligand>
</feature>
<proteinExistence type="inferred from homology"/>
<evidence type="ECO:0000256" key="7">
    <source>
        <dbReference type="PIRSR" id="PIRSR617736-1"/>
    </source>
</evidence>
<evidence type="ECO:0000256" key="1">
    <source>
        <dbReference type="ARBA" id="ARBA00010838"/>
    </source>
</evidence>
<dbReference type="SUPFAM" id="SSF51445">
    <property type="entry name" value="(Trans)glycosidases"/>
    <property type="match status" value="1"/>
</dbReference>
<evidence type="ECO:0000256" key="9">
    <source>
        <dbReference type="RuleBase" id="RU361175"/>
    </source>
</evidence>
<dbReference type="PANTHER" id="PTHR10353">
    <property type="entry name" value="GLYCOSYL HYDROLASE"/>
    <property type="match status" value="1"/>
</dbReference>
<accession>A0A6B0TT67</accession>
<evidence type="ECO:0000313" key="11">
    <source>
        <dbReference type="Proteomes" id="UP000436016"/>
    </source>
</evidence>
<keyword evidence="5 9" id="KW-0326">Glycosidase</keyword>
<dbReference type="Pfam" id="PF00232">
    <property type="entry name" value="Glyco_hydro_1"/>
    <property type="match status" value="1"/>
</dbReference>
<sequence>MTSSPRLSVKRADFGDAFTFGVATSSYQIEGHTFGGAGPTHWDTFAATAGNVVRAEDGAVACDHYHRWEEDLDLIRDAGLSAYRFSTSWARIMPEGRGAVNAEGLDFYDRLVDGMLARGLQPHATLYHWELPAALADLGGWTNRDVANWFADFTEVVIGRLGDRLTSVAPVNEPWCVSFLSHFLGIHAPGHRDIRATARAMHHVLLAHGRSIAAMRAMGQTNLGAVNNFEYVSAADESEASRAAARLYEGIYNRWFVQAMMQKTYPEDVLDLLGPHMPAGWEADLDLIGAPLDWFGVNYYTRQNLRATDSPIFPAMEPAPGDLPKTAMGWEVFPEGLYRILTWLKAEQTGDLPIRITENGLASYDTVGPDGVSDPQRLDYLDGHLKAVLRAKAEGVPVEAYFAWSLMDNYEWAEGYEKRFGLVHVDFDTLERTPKDSYHALKAMLAG</sequence>
<gene>
    <name evidence="10" type="ORF">GSH16_01890</name>
</gene>
<evidence type="ECO:0000256" key="2">
    <source>
        <dbReference type="ARBA" id="ARBA00022801"/>
    </source>
</evidence>
<keyword evidence="4" id="KW-0119">Carbohydrate metabolism</keyword>
<evidence type="ECO:0000256" key="8">
    <source>
        <dbReference type="PIRSR" id="PIRSR617736-2"/>
    </source>
</evidence>
<name>A0A6B0TT67_9RHOB</name>
<dbReference type="EMBL" id="WUWG01000001">
    <property type="protein sequence ID" value="MXU64183.1"/>
    <property type="molecule type" value="Genomic_DNA"/>
</dbReference>
<protein>
    <recommendedName>
        <fullName evidence="9">Beta-glucosidase</fullName>
        <ecNumber evidence="9">3.2.1.21</ecNumber>
    </recommendedName>
</protein>
<feature type="active site" description="Nucleophile" evidence="7">
    <location>
        <position position="358"/>
    </location>
</feature>
<dbReference type="InterPro" id="IPR017853">
    <property type="entry name" value="GH"/>
</dbReference>
<dbReference type="NCBIfam" id="TIGR03356">
    <property type="entry name" value="BGL"/>
    <property type="match status" value="1"/>
</dbReference>
<dbReference type="EC" id="3.2.1.21" evidence="9"/>
<dbReference type="GO" id="GO:0030245">
    <property type="term" value="P:cellulose catabolic process"/>
    <property type="evidence" value="ECO:0007669"/>
    <property type="project" value="UniProtKB-KW"/>
</dbReference>
<keyword evidence="2 9" id="KW-0378">Hydrolase</keyword>
<feature type="binding site" evidence="8">
    <location>
        <position position="404"/>
    </location>
    <ligand>
        <name>substrate</name>
    </ligand>
</feature>
<comment type="caution">
    <text evidence="10">The sequence shown here is derived from an EMBL/GenBank/DDBJ whole genome shotgun (WGS) entry which is preliminary data.</text>
</comment>
<feature type="binding site" evidence="8">
    <location>
        <position position="128"/>
    </location>
    <ligand>
        <name>substrate</name>
    </ligand>
</feature>
<evidence type="ECO:0000256" key="5">
    <source>
        <dbReference type="ARBA" id="ARBA00023295"/>
    </source>
</evidence>
<evidence type="ECO:0000256" key="6">
    <source>
        <dbReference type="ARBA" id="ARBA00023326"/>
    </source>
</evidence>
<dbReference type="GO" id="GO:0005829">
    <property type="term" value="C:cytosol"/>
    <property type="evidence" value="ECO:0007669"/>
    <property type="project" value="TreeGrafter"/>
</dbReference>
<evidence type="ECO:0000256" key="4">
    <source>
        <dbReference type="ARBA" id="ARBA00023277"/>
    </source>
</evidence>
<dbReference type="Gene3D" id="3.20.20.80">
    <property type="entry name" value="Glycosidases"/>
    <property type="match status" value="1"/>
</dbReference>
<feature type="binding site" evidence="8">
    <location>
        <begin position="411"/>
        <end position="412"/>
    </location>
    <ligand>
        <name>substrate</name>
    </ligand>
</feature>
<keyword evidence="11" id="KW-1185">Reference proteome</keyword>
<feature type="binding site" evidence="8">
    <location>
        <position position="300"/>
    </location>
    <ligand>
        <name>substrate</name>
    </ligand>
</feature>
<evidence type="ECO:0000313" key="10">
    <source>
        <dbReference type="EMBL" id="MXU64183.1"/>
    </source>
</evidence>
<evidence type="ECO:0000256" key="3">
    <source>
        <dbReference type="ARBA" id="ARBA00023001"/>
    </source>
</evidence>
<dbReference type="Proteomes" id="UP000436016">
    <property type="component" value="Unassembled WGS sequence"/>
</dbReference>
<reference evidence="10 11" key="1">
    <citation type="submission" date="2019-12" db="EMBL/GenBank/DDBJ databases">
        <title>Strain KN286 was isolated from seawater, which was collected from Caroline Seamount in the tropical western Pacific.</title>
        <authorList>
            <person name="Wang Q."/>
        </authorList>
    </citation>
    <scope>NUCLEOTIDE SEQUENCE [LARGE SCALE GENOMIC DNA]</scope>
    <source>
        <strain evidence="10 11">KN286</strain>
    </source>
</reference>
<dbReference type="PANTHER" id="PTHR10353:SF36">
    <property type="entry name" value="LP05116P"/>
    <property type="match status" value="1"/>
</dbReference>
<dbReference type="InterPro" id="IPR001360">
    <property type="entry name" value="Glyco_hydro_1"/>
</dbReference>
<dbReference type="RefSeq" id="WP_160851322.1">
    <property type="nucleotide sequence ID" value="NZ_WUWG01000001.1"/>
</dbReference>
<keyword evidence="6" id="KW-0624">Polysaccharide degradation</keyword>
<dbReference type="PRINTS" id="PR00131">
    <property type="entry name" value="GLHYDRLASE1"/>
</dbReference>
<dbReference type="FunFam" id="3.20.20.80:FF:000004">
    <property type="entry name" value="Beta-glucosidase 6-phospho-beta-glucosidase"/>
    <property type="match status" value="1"/>
</dbReference>
<comment type="similarity">
    <text evidence="1 9">Belongs to the glycosyl hydrolase 1 family.</text>
</comment>
<comment type="catalytic activity">
    <reaction evidence="9">
        <text>Hydrolysis of terminal, non-reducing beta-D-glucosyl residues with release of beta-D-glucose.</text>
        <dbReference type="EC" id="3.2.1.21"/>
    </reaction>
</comment>
<dbReference type="InterPro" id="IPR017736">
    <property type="entry name" value="Glyco_hydro_1_beta-glucosidase"/>
</dbReference>
<feature type="binding site" evidence="8">
    <location>
        <position position="172"/>
    </location>
    <ligand>
        <name>substrate</name>
    </ligand>
</feature>
<dbReference type="GO" id="GO:0008422">
    <property type="term" value="F:beta-glucosidase activity"/>
    <property type="evidence" value="ECO:0007669"/>
    <property type="project" value="UniProtKB-EC"/>
</dbReference>
<keyword evidence="3" id="KW-0136">Cellulose degradation</keyword>